<proteinExistence type="predicted"/>
<dbReference type="KEGG" id="pmf:P9303_15491"/>
<name>A2C9Y3_PROM3</name>
<accession>A2C9Y3</accession>
<gene>
    <name evidence="1" type="ordered locus">P9303_15491</name>
</gene>
<protein>
    <submittedName>
        <fullName evidence="1">Uncharacterized protein</fullName>
    </submittedName>
</protein>
<dbReference type="EMBL" id="CP000554">
    <property type="protein sequence ID" value="ABM78293.1"/>
    <property type="molecule type" value="Genomic_DNA"/>
</dbReference>
<dbReference type="Proteomes" id="UP000002274">
    <property type="component" value="Chromosome"/>
</dbReference>
<sequence>MDVSALPRPFKAEDDCLHPLSLSCQFGGDFLAAFDPNDRSPAFKGASDI</sequence>
<evidence type="ECO:0000313" key="1">
    <source>
        <dbReference type="EMBL" id="ABM78293.1"/>
    </source>
</evidence>
<organism evidence="1 2">
    <name type="scientific">Prochlorococcus marinus (strain MIT 9303)</name>
    <dbReference type="NCBI Taxonomy" id="59922"/>
    <lineage>
        <taxon>Bacteria</taxon>
        <taxon>Bacillati</taxon>
        <taxon>Cyanobacteriota</taxon>
        <taxon>Cyanophyceae</taxon>
        <taxon>Synechococcales</taxon>
        <taxon>Prochlorococcaceae</taxon>
        <taxon>Prochlorococcus</taxon>
    </lineage>
</organism>
<dbReference type="HOGENOM" id="CLU_3139461_0_0_3"/>
<dbReference type="AlphaFoldDB" id="A2C9Y3"/>
<reference evidence="1 2" key="1">
    <citation type="journal article" date="2007" name="PLoS Genet.">
        <title>Patterns and implications of gene gain and loss in the evolution of Prochlorococcus.</title>
        <authorList>
            <person name="Kettler G.C."/>
            <person name="Martiny A.C."/>
            <person name="Huang K."/>
            <person name="Zucker J."/>
            <person name="Coleman M.L."/>
            <person name="Rodrigue S."/>
            <person name="Chen F."/>
            <person name="Lapidus A."/>
            <person name="Ferriera S."/>
            <person name="Johnson J."/>
            <person name="Steglich C."/>
            <person name="Church G.M."/>
            <person name="Richardson P."/>
            <person name="Chisholm S.W."/>
        </authorList>
    </citation>
    <scope>NUCLEOTIDE SEQUENCE [LARGE SCALE GENOMIC DNA]</scope>
    <source>
        <strain evidence="1 2">MIT 9303</strain>
    </source>
</reference>
<evidence type="ECO:0000313" key="2">
    <source>
        <dbReference type="Proteomes" id="UP000002274"/>
    </source>
</evidence>